<dbReference type="EMBL" id="JBAWTH010000225">
    <property type="protein sequence ID" value="KAL2272581.1"/>
    <property type="molecule type" value="Genomic_DNA"/>
</dbReference>
<comment type="caution">
    <text evidence="2">The sequence shown here is derived from an EMBL/GenBank/DDBJ whole genome shotgun (WGS) entry which is preliminary data.</text>
</comment>
<organism evidence="2 3">
    <name type="scientific">Diaporthe vaccinii</name>
    <dbReference type="NCBI Taxonomy" id="105482"/>
    <lineage>
        <taxon>Eukaryota</taxon>
        <taxon>Fungi</taxon>
        <taxon>Dikarya</taxon>
        <taxon>Ascomycota</taxon>
        <taxon>Pezizomycotina</taxon>
        <taxon>Sordariomycetes</taxon>
        <taxon>Sordariomycetidae</taxon>
        <taxon>Diaporthales</taxon>
        <taxon>Diaporthaceae</taxon>
        <taxon>Diaporthe</taxon>
        <taxon>Diaporthe eres species complex</taxon>
    </lineage>
</organism>
<keyword evidence="1" id="KW-0472">Membrane</keyword>
<keyword evidence="3" id="KW-1185">Reference proteome</keyword>
<dbReference type="Proteomes" id="UP001600888">
    <property type="component" value="Unassembled WGS sequence"/>
</dbReference>
<keyword evidence="1" id="KW-1133">Transmembrane helix</keyword>
<reference evidence="2 3" key="1">
    <citation type="submission" date="2024-03" db="EMBL/GenBank/DDBJ databases">
        <title>A high-quality draft genome sequence of Diaporthe vaccinii, a causative agent of upright dieback and viscid rot disease in cranberry plants.</title>
        <authorList>
            <person name="Sarrasin M."/>
            <person name="Lang B.F."/>
            <person name="Burger G."/>
        </authorList>
    </citation>
    <scope>NUCLEOTIDE SEQUENCE [LARGE SCALE GENOMIC DNA]</scope>
    <source>
        <strain evidence="2 3">IS7</strain>
    </source>
</reference>
<evidence type="ECO:0000313" key="2">
    <source>
        <dbReference type="EMBL" id="KAL2272581.1"/>
    </source>
</evidence>
<accession>A0ABR4DQA5</accession>
<sequence length="260" mass="28182">MSGSLRESVHPFRNWAARFPTNLSVSISILSKPVFRGCRALARSLEASTAPRSMSEMRSSPNDAVAPAPSQLMMVVGSTDRSVDEIFVSERFCTQTRDKQVSAEPDVLLHGLGIEHRDCGGGVPSGRVAGVAAGELALEVASDIVTDFRNVPHFRWFLAVQKCMRHYSILRIQPFVMASAGLGVETSEQQPRCAARGCQNWSASGLRWRVTSISEKKVEAVVVFVVIMGILMIVVVVARTLISVTCAGSGICRRGYARGT</sequence>
<name>A0ABR4DQA5_9PEZI</name>
<protein>
    <submittedName>
        <fullName evidence="2">Uncharacterized protein</fullName>
    </submittedName>
</protein>
<evidence type="ECO:0000256" key="1">
    <source>
        <dbReference type="SAM" id="Phobius"/>
    </source>
</evidence>
<gene>
    <name evidence="2" type="ORF">FJTKL_06299</name>
</gene>
<evidence type="ECO:0000313" key="3">
    <source>
        <dbReference type="Proteomes" id="UP001600888"/>
    </source>
</evidence>
<feature type="transmembrane region" description="Helical" evidence="1">
    <location>
        <begin position="218"/>
        <end position="242"/>
    </location>
</feature>
<keyword evidence="1" id="KW-0812">Transmembrane</keyword>
<proteinExistence type="predicted"/>